<gene>
    <name evidence="10" type="ORF">BCR38DRAFT_346269</name>
</gene>
<organism evidence="10 11">
    <name type="scientific">Pseudomassariella vexata</name>
    <dbReference type="NCBI Taxonomy" id="1141098"/>
    <lineage>
        <taxon>Eukaryota</taxon>
        <taxon>Fungi</taxon>
        <taxon>Dikarya</taxon>
        <taxon>Ascomycota</taxon>
        <taxon>Pezizomycotina</taxon>
        <taxon>Sordariomycetes</taxon>
        <taxon>Xylariomycetidae</taxon>
        <taxon>Amphisphaeriales</taxon>
        <taxon>Pseudomassariaceae</taxon>
        <taxon>Pseudomassariella</taxon>
    </lineage>
</organism>
<dbReference type="EMBL" id="MCFJ01000009">
    <property type="protein sequence ID" value="ORY62672.1"/>
    <property type="molecule type" value="Genomic_DNA"/>
</dbReference>
<comment type="caution">
    <text evidence="10">The sequence shown here is derived from an EMBL/GenBank/DDBJ whole genome shotgun (WGS) entry which is preliminary data.</text>
</comment>
<reference evidence="10 11" key="1">
    <citation type="submission" date="2016-07" db="EMBL/GenBank/DDBJ databases">
        <title>Pervasive Adenine N6-methylation of Active Genes in Fungi.</title>
        <authorList>
            <consortium name="DOE Joint Genome Institute"/>
            <person name="Mondo S.J."/>
            <person name="Dannebaum R.O."/>
            <person name="Kuo R.C."/>
            <person name="Labutti K."/>
            <person name="Haridas S."/>
            <person name="Kuo A."/>
            <person name="Salamov A."/>
            <person name="Ahrendt S.R."/>
            <person name="Lipzen A."/>
            <person name="Sullivan W."/>
            <person name="Andreopoulos W.B."/>
            <person name="Clum A."/>
            <person name="Lindquist E."/>
            <person name="Daum C."/>
            <person name="Ramamoorthy G.K."/>
            <person name="Gryganskyi A."/>
            <person name="Culley D."/>
            <person name="Magnuson J.K."/>
            <person name="James T.Y."/>
            <person name="O'Malley M.A."/>
            <person name="Stajich J.E."/>
            <person name="Spatafora J.W."/>
            <person name="Visel A."/>
            <person name="Grigoriev I.V."/>
        </authorList>
    </citation>
    <scope>NUCLEOTIDE SEQUENCE [LARGE SCALE GENOMIC DNA]</scope>
    <source>
        <strain evidence="10 11">CBS 129021</strain>
    </source>
</reference>
<dbReference type="GO" id="GO:0045944">
    <property type="term" value="P:positive regulation of transcription by RNA polymerase II"/>
    <property type="evidence" value="ECO:0007669"/>
    <property type="project" value="TreeGrafter"/>
</dbReference>
<dbReference type="GO" id="GO:0006879">
    <property type="term" value="P:intracellular iron ion homeostasis"/>
    <property type="evidence" value="ECO:0007669"/>
    <property type="project" value="TreeGrafter"/>
</dbReference>
<comment type="subcellular location">
    <subcellularLocation>
        <location evidence="1">Nucleus</location>
    </subcellularLocation>
</comment>
<dbReference type="PROSITE" id="PS01119">
    <property type="entry name" value="COPPER_FIST_1"/>
    <property type="match status" value="1"/>
</dbReference>
<dbReference type="InParanoid" id="A0A1Y2DTQ3"/>
<accession>A0A1Y2DTQ3</accession>
<evidence type="ECO:0000256" key="7">
    <source>
        <dbReference type="ARBA" id="ARBA00023242"/>
    </source>
</evidence>
<evidence type="ECO:0000313" key="11">
    <source>
        <dbReference type="Proteomes" id="UP000193689"/>
    </source>
</evidence>
<keyword evidence="5" id="KW-0805">Transcription regulation</keyword>
<dbReference type="InterPro" id="IPR051763">
    <property type="entry name" value="Copper_Homeo_Regul"/>
</dbReference>
<dbReference type="PANTHER" id="PTHR28088">
    <property type="entry name" value="TRANSCRIPTIONAL ACTIVATOR HAA1-RELATED"/>
    <property type="match status" value="1"/>
</dbReference>
<dbReference type="AlphaFoldDB" id="A0A1Y2DTQ3"/>
<dbReference type="PROSITE" id="PS50073">
    <property type="entry name" value="COPPER_FIST_2"/>
    <property type="match status" value="1"/>
</dbReference>
<evidence type="ECO:0000256" key="2">
    <source>
        <dbReference type="ARBA" id="ARBA00022723"/>
    </source>
</evidence>
<evidence type="ECO:0000256" key="4">
    <source>
        <dbReference type="ARBA" id="ARBA00023008"/>
    </source>
</evidence>
<dbReference type="PANTHER" id="PTHR28088:SF9">
    <property type="entry name" value="TRANSCRIPTION FACTOR GRISEA, PUTATIVE (AFU_ORTHOLOGUE AFUA_1G13190)-RELATED"/>
    <property type="match status" value="1"/>
</dbReference>
<evidence type="ECO:0000313" key="10">
    <source>
        <dbReference type="EMBL" id="ORY62672.1"/>
    </source>
</evidence>
<evidence type="ECO:0000256" key="6">
    <source>
        <dbReference type="ARBA" id="ARBA00023163"/>
    </source>
</evidence>
<feature type="domain" description="Copper-fist" evidence="9">
    <location>
        <begin position="1"/>
        <end position="41"/>
    </location>
</feature>
<evidence type="ECO:0000256" key="5">
    <source>
        <dbReference type="ARBA" id="ARBA00023015"/>
    </source>
</evidence>
<dbReference type="SMART" id="SM01090">
    <property type="entry name" value="Copper-fist"/>
    <property type="match status" value="1"/>
</dbReference>
<dbReference type="SMART" id="SM00412">
    <property type="entry name" value="Cu_FIST"/>
    <property type="match status" value="1"/>
</dbReference>
<evidence type="ECO:0000256" key="3">
    <source>
        <dbReference type="ARBA" id="ARBA00022833"/>
    </source>
</evidence>
<keyword evidence="11" id="KW-1185">Reference proteome</keyword>
<dbReference type="RefSeq" id="XP_040714508.1">
    <property type="nucleotide sequence ID" value="XM_040856246.1"/>
</dbReference>
<feature type="region of interest" description="Disordered" evidence="8">
    <location>
        <begin position="418"/>
        <end position="443"/>
    </location>
</feature>
<dbReference type="InterPro" id="IPR036395">
    <property type="entry name" value="Cu_fist_DNA-bd_dom_sf"/>
</dbReference>
<dbReference type="Proteomes" id="UP000193689">
    <property type="component" value="Unassembled WGS sequence"/>
</dbReference>
<keyword evidence="3" id="KW-0862">Zinc</keyword>
<dbReference type="InterPro" id="IPR001083">
    <property type="entry name" value="Cu_fist_DNA-bd_dom"/>
</dbReference>
<keyword evidence="4" id="KW-0186">Copper</keyword>
<dbReference type="OrthoDB" id="5600085at2759"/>
<dbReference type="GO" id="GO:0005507">
    <property type="term" value="F:copper ion binding"/>
    <property type="evidence" value="ECO:0007669"/>
    <property type="project" value="InterPro"/>
</dbReference>
<feature type="compositionally biased region" description="Polar residues" evidence="8">
    <location>
        <begin position="208"/>
        <end position="219"/>
    </location>
</feature>
<evidence type="ECO:0000256" key="8">
    <source>
        <dbReference type="SAM" id="MobiDB-lite"/>
    </source>
</evidence>
<dbReference type="STRING" id="1141098.A0A1Y2DTQ3"/>
<name>A0A1Y2DTQ3_9PEZI</name>
<keyword evidence="2" id="KW-0479">Metal-binding</keyword>
<dbReference type="GeneID" id="63772458"/>
<dbReference type="Gene3D" id="3.90.430.10">
    <property type="entry name" value="Copper fist DNA-binding domain"/>
    <property type="match status" value="1"/>
</dbReference>
<protein>
    <recommendedName>
        <fullName evidence="9">Copper-fist domain-containing protein</fullName>
    </recommendedName>
</protein>
<feature type="compositionally biased region" description="Low complexity" evidence="8">
    <location>
        <begin position="220"/>
        <end position="234"/>
    </location>
</feature>
<dbReference type="GO" id="GO:0006878">
    <property type="term" value="P:intracellular copper ion homeostasis"/>
    <property type="evidence" value="ECO:0007669"/>
    <property type="project" value="TreeGrafter"/>
</dbReference>
<feature type="region of interest" description="Disordered" evidence="8">
    <location>
        <begin position="174"/>
        <end position="274"/>
    </location>
</feature>
<dbReference type="FunFam" id="3.90.430.10:FF:000001">
    <property type="entry name" value="Copper fist DNA-binding protein"/>
    <property type="match status" value="1"/>
</dbReference>
<keyword evidence="7" id="KW-0539">Nucleus</keyword>
<dbReference type="SUPFAM" id="SSF57879">
    <property type="entry name" value="Zinc domain conserved in yeast copper-regulated transcription factors"/>
    <property type="match status" value="1"/>
</dbReference>
<dbReference type="Pfam" id="PF00649">
    <property type="entry name" value="Copper-fist"/>
    <property type="match status" value="1"/>
</dbReference>
<evidence type="ECO:0000259" key="9">
    <source>
        <dbReference type="PROSITE" id="PS50073"/>
    </source>
</evidence>
<dbReference type="PRINTS" id="PR00617">
    <property type="entry name" value="COPPERFIST"/>
</dbReference>
<proteinExistence type="predicted"/>
<feature type="region of interest" description="Disordered" evidence="8">
    <location>
        <begin position="68"/>
        <end position="122"/>
    </location>
</feature>
<dbReference type="GO" id="GO:0000978">
    <property type="term" value="F:RNA polymerase II cis-regulatory region sequence-specific DNA binding"/>
    <property type="evidence" value="ECO:0007669"/>
    <property type="project" value="TreeGrafter"/>
</dbReference>
<evidence type="ECO:0000256" key="1">
    <source>
        <dbReference type="ARBA" id="ARBA00004123"/>
    </source>
</evidence>
<dbReference type="GO" id="GO:0005634">
    <property type="term" value="C:nucleus"/>
    <property type="evidence" value="ECO:0007669"/>
    <property type="project" value="UniProtKB-SubCell"/>
</dbReference>
<keyword evidence="6" id="KW-0804">Transcription</keyword>
<dbReference type="GO" id="GO:0000981">
    <property type="term" value="F:DNA-binding transcription factor activity, RNA polymerase II-specific"/>
    <property type="evidence" value="ECO:0007669"/>
    <property type="project" value="TreeGrafter"/>
</dbReference>
<sequence>MPVIHGQKMACEPCIRGHRSTKCNHGGERLLVPVRKPGRPLSTCPHPPGNACACGGVTAAIPRRGKCACPSSGPGSAQNPVKVEPPASDGTPLSPAKSSFRVSKAVPKATRKQSYDPSNLGRMDASNFNVMGSYGPMPGQPRPGVATIDAVTSTYAPQFTNGYEHAPEPVFHNPGPFQMSAPVANGSDRPRPTINTELPLRLEGPTDRSPTTSTNGTRTSSCCSGISAASGASSVARHTPTSSSGSISHELAPTKPAGGCCAPKVDSEESSPFNSFGAPVQPGNGTSMMEQYPMSMNGQIYAANYQQATIFSYPASYGTYLHPLQASQWQAMAAALDYPSPSSSSIAYPVSQPIAMDHTGFDTPGTIHECGCGPNCSCIGCAAHPYNAATREYVSSALKYQNMDGTATFDPIISGQEVHSQSPVDESSPGHSDTTSAVSGEDQTYSEEDYFFVKYSTEEDCQGQEASCPCGDECACTGCLTHGNNNLPA</sequence>